<dbReference type="EMBL" id="AEYI02002105">
    <property type="protein sequence ID" value="KFG30023.1"/>
    <property type="molecule type" value="Genomic_DNA"/>
</dbReference>
<feature type="compositionally biased region" description="Acidic residues" evidence="1">
    <location>
        <begin position="124"/>
        <end position="133"/>
    </location>
</feature>
<reference evidence="2 3" key="1">
    <citation type="submission" date="2014-03" db="EMBL/GenBank/DDBJ databases">
        <authorList>
            <person name="Sibley D."/>
            <person name="Venepally P."/>
            <person name="Karamycheva S."/>
            <person name="Hadjithomas M."/>
            <person name="Khan A."/>
            <person name="Brunk B."/>
            <person name="Roos D."/>
            <person name="Caler E."/>
            <person name="Lorenzi H."/>
        </authorList>
    </citation>
    <scope>NUCLEOTIDE SEQUENCE [LARGE SCALE GENOMIC DNA]</scope>
    <source>
        <strain evidence="3">p89</strain>
    </source>
</reference>
<name>A0A086JD05_TOXGO</name>
<dbReference type="OrthoDB" id="10407585at2759"/>
<evidence type="ECO:0000313" key="3">
    <source>
        <dbReference type="Proteomes" id="UP000028828"/>
    </source>
</evidence>
<sequence length="166" mass="18209">MQLLQERRATQLLPLWQRSTATTRCRSIRRLRDLEDNDIPNHEENQDVVGSAVLAADSPALQHETEKGSSTTRNPLVRQEAPPENSQISVTEGGSYLDDCDEGTNDEHGTQLGEVWADGCAGDFENDGEEDPESGVNCLQSEPKGCRSATTEGNPEELTAEENGVW</sequence>
<feature type="region of interest" description="Disordered" evidence="1">
    <location>
        <begin position="58"/>
        <end position="166"/>
    </location>
</feature>
<gene>
    <name evidence="2" type="ORF">TGP89_297660</name>
</gene>
<protein>
    <submittedName>
        <fullName evidence="2">Uncharacterized protein</fullName>
    </submittedName>
</protein>
<dbReference type="Proteomes" id="UP000028828">
    <property type="component" value="Unassembled WGS sequence"/>
</dbReference>
<proteinExistence type="predicted"/>
<dbReference type="VEuPathDB" id="ToxoDB:TGP89_297660"/>
<dbReference type="AlphaFoldDB" id="A0A086JD05"/>
<accession>A0A086JD05</accession>
<evidence type="ECO:0000313" key="2">
    <source>
        <dbReference type="EMBL" id="KFG30023.1"/>
    </source>
</evidence>
<evidence type="ECO:0000256" key="1">
    <source>
        <dbReference type="SAM" id="MobiDB-lite"/>
    </source>
</evidence>
<comment type="caution">
    <text evidence="2">The sequence shown here is derived from an EMBL/GenBank/DDBJ whole genome shotgun (WGS) entry which is preliminary data.</text>
</comment>
<organism evidence="2 3">
    <name type="scientific">Toxoplasma gondii p89</name>
    <dbReference type="NCBI Taxonomy" id="943119"/>
    <lineage>
        <taxon>Eukaryota</taxon>
        <taxon>Sar</taxon>
        <taxon>Alveolata</taxon>
        <taxon>Apicomplexa</taxon>
        <taxon>Conoidasida</taxon>
        <taxon>Coccidia</taxon>
        <taxon>Eucoccidiorida</taxon>
        <taxon>Eimeriorina</taxon>
        <taxon>Sarcocystidae</taxon>
        <taxon>Toxoplasma</taxon>
    </lineage>
</organism>